<dbReference type="EMBL" id="CP019082">
    <property type="protein sequence ID" value="APW60457.1"/>
    <property type="molecule type" value="Genomic_DNA"/>
</dbReference>
<evidence type="ECO:0000313" key="2">
    <source>
        <dbReference type="EMBL" id="APW60457.1"/>
    </source>
</evidence>
<protein>
    <submittedName>
        <fullName evidence="2">Uncharacterized protein</fullName>
    </submittedName>
</protein>
<dbReference type="Proteomes" id="UP000186309">
    <property type="component" value="Chromosome"/>
</dbReference>
<name>A0A1U7CNF4_9BACT</name>
<organism evidence="2 3">
    <name type="scientific">Paludisphaera borealis</name>
    <dbReference type="NCBI Taxonomy" id="1387353"/>
    <lineage>
        <taxon>Bacteria</taxon>
        <taxon>Pseudomonadati</taxon>
        <taxon>Planctomycetota</taxon>
        <taxon>Planctomycetia</taxon>
        <taxon>Isosphaerales</taxon>
        <taxon>Isosphaeraceae</taxon>
        <taxon>Paludisphaera</taxon>
    </lineage>
</organism>
<dbReference type="AlphaFoldDB" id="A0A1U7CNF4"/>
<accession>A0A1U7CNF4</accession>
<reference evidence="3" key="1">
    <citation type="submission" date="2016-12" db="EMBL/GenBank/DDBJ databases">
        <title>Comparative genomics of four Isosphaeraceae planctomycetes: a common pool of plasmids and glycoside hydrolase genes.</title>
        <authorList>
            <person name="Ivanova A."/>
        </authorList>
    </citation>
    <scope>NUCLEOTIDE SEQUENCE [LARGE SCALE GENOMIC DNA]</scope>
    <source>
        <strain evidence="3">PX4</strain>
    </source>
</reference>
<evidence type="ECO:0000256" key="1">
    <source>
        <dbReference type="SAM" id="MobiDB-lite"/>
    </source>
</evidence>
<keyword evidence="3" id="KW-1185">Reference proteome</keyword>
<dbReference type="RefSeq" id="WP_145952043.1">
    <property type="nucleotide sequence ID" value="NZ_CP019082.1"/>
</dbReference>
<feature type="region of interest" description="Disordered" evidence="1">
    <location>
        <begin position="64"/>
        <end position="85"/>
    </location>
</feature>
<proteinExistence type="predicted"/>
<sequence>MTRHVAGRLERDGVWVAEEIEATIDRARISFACTKGEAWMGERHRLTAADGRIIEFTVDRKSVYEPDPRGDEEVVEGRLTADYRD</sequence>
<dbReference type="KEGG" id="pbor:BSF38_01927"/>
<gene>
    <name evidence="2" type="ORF">BSF38_01927</name>
</gene>
<evidence type="ECO:0000313" key="3">
    <source>
        <dbReference type="Proteomes" id="UP000186309"/>
    </source>
</evidence>